<reference evidence="5 6" key="1">
    <citation type="submission" date="2014-07" db="EMBL/GenBank/DDBJ databases">
        <title>Biosystematic studies on Modestobacter strains isolated from extreme hyper-arid desert soil and from historic building.</title>
        <authorList>
            <person name="Bukarasam K."/>
            <person name="Bull A."/>
            <person name="Girard G."/>
            <person name="van Wezel G."/>
            <person name="Goodfellow M."/>
        </authorList>
    </citation>
    <scope>NUCLEOTIDE SEQUENCE [LARGE SCALE GENOMIC DNA]</scope>
    <source>
        <strain evidence="5 6">KNN45-2b</strain>
    </source>
</reference>
<organism evidence="5 6">
    <name type="scientific">Modestobacter caceresii</name>
    <dbReference type="NCBI Taxonomy" id="1522368"/>
    <lineage>
        <taxon>Bacteria</taxon>
        <taxon>Bacillati</taxon>
        <taxon>Actinomycetota</taxon>
        <taxon>Actinomycetes</taxon>
        <taxon>Geodermatophilales</taxon>
        <taxon>Geodermatophilaceae</taxon>
        <taxon>Modestobacter</taxon>
    </lineage>
</organism>
<evidence type="ECO:0000259" key="4">
    <source>
        <dbReference type="PROSITE" id="PS50853"/>
    </source>
</evidence>
<protein>
    <recommendedName>
        <fullName evidence="4">Fibronectin type-III domain-containing protein</fullName>
    </recommendedName>
</protein>
<dbReference type="Gene3D" id="2.60.40.10">
    <property type="entry name" value="Immunoglobulins"/>
    <property type="match status" value="1"/>
</dbReference>
<keyword evidence="6" id="KW-1185">Reference proteome</keyword>
<evidence type="ECO:0000313" key="5">
    <source>
        <dbReference type="EMBL" id="KGH46034.1"/>
    </source>
</evidence>
<evidence type="ECO:0000256" key="3">
    <source>
        <dbReference type="SAM" id="SignalP"/>
    </source>
</evidence>
<evidence type="ECO:0000256" key="2">
    <source>
        <dbReference type="ARBA" id="ARBA00023326"/>
    </source>
</evidence>
<dbReference type="InterPro" id="IPR036116">
    <property type="entry name" value="FN3_sf"/>
</dbReference>
<dbReference type="PROSITE" id="PS50853">
    <property type="entry name" value="FN3"/>
    <property type="match status" value="1"/>
</dbReference>
<dbReference type="EMBL" id="JPMX01000060">
    <property type="protein sequence ID" value="KGH46034.1"/>
    <property type="molecule type" value="Genomic_DNA"/>
</dbReference>
<dbReference type="GO" id="GO:0000272">
    <property type="term" value="P:polysaccharide catabolic process"/>
    <property type="evidence" value="ECO:0007669"/>
    <property type="project" value="UniProtKB-KW"/>
</dbReference>
<name>A0A098Y6B1_9ACTN</name>
<dbReference type="RefSeq" id="WP_036336437.1">
    <property type="nucleotide sequence ID" value="NZ_JPMX01000060.1"/>
</dbReference>
<keyword evidence="2" id="KW-0624">Polysaccharide degradation</keyword>
<evidence type="ECO:0000256" key="1">
    <source>
        <dbReference type="ARBA" id="ARBA00023295"/>
    </source>
</evidence>
<dbReference type="InterPro" id="IPR003961">
    <property type="entry name" value="FN3_dom"/>
</dbReference>
<dbReference type="Pfam" id="PF00041">
    <property type="entry name" value="fn3"/>
    <property type="match status" value="1"/>
</dbReference>
<dbReference type="AlphaFoldDB" id="A0A098Y6B1"/>
<comment type="caution">
    <text evidence="5">The sequence shown here is derived from an EMBL/GenBank/DDBJ whole genome shotgun (WGS) entry which is preliminary data.</text>
</comment>
<dbReference type="CDD" id="cd00063">
    <property type="entry name" value="FN3"/>
    <property type="match status" value="1"/>
</dbReference>
<dbReference type="SUPFAM" id="SSF49265">
    <property type="entry name" value="Fibronectin type III"/>
    <property type="match status" value="1"/>
</dbReference>
<keyword evidence="3" id="KW-0732">Signal</keyword>
<dbReference type="InterPro" id="IPR013783">
    <property type="entry name" value="Ig-like_fold"/>
</dbReference>
<dbReference type="Proteomes" id="UP000029713">
    <property type="component" value="Unassembled WGS sequence"/>
</dbReference>
<sequence>MTGLRRGVLLLAVVVATVLAGTATAAQAAFDDSASLSASVGTATVAPPTKVTTSDTWCFIWFSTRVSWTPSTSPDVIGYRVTAQAAGGGSTVVAETGATTTSTSVSGYQTNRSYTFTVTALTRYGWTAVSSQTGTVRC</sequence>
<dbReference type="GO" id="GO:0016798">
    <property type="term" value="F:hydrolase activity, acting on glycosyl bonds"/>
    <property type="evidence" value="ECO:0007669"/>
    <property type="project" value="UniProtKB-KW"/>
</dbReference>
<keyword evidence="1" id="KW-0326">Glycosidase</keyword>
<accession>A0A098Y6B1</accession>
<keyword evidence="1" id="KW-0378">Hydrolase</keyword>
<gene>
    <name evidence="5" type="ORF">IN07_13940</name>
</gene>
<feature type="chain" id="PRO_5038652961" description="Fibronectin type-III domain-containing protein" evidence="3">
    <location>
        <begin position="26"/>
        <end position="138"/>
    </location>
</feature>
<keyword evidence="2" id="KW-0119">Carbohydrate metabolism</keyword>
<evidence type="ECO:0000313" key="6">
    <source>
        <dbReference type="Proteomes" id="UP000029713"/>
    </source>
</evidence>
<proteinExistence type="predicted"/>
<feature type="signal peptide" evidence="3">
    <location>
        <begin position="1"/>
        <end position="25"/>
    </location>
</feature>
<feature type="domain" description="Fibronectin type-III" evidence="4">
    <location>
        <begin position="47"/>
        <end position="138"/>
    </location>
</feature>